<dbReference type="Proteomes" id="UP000001075">
    <property type="component" value="Unassembled WGS sequence"/>
</dbReference>
<reference evidence="2" key="1">
    <citation type="journal article" date="2011" name="Nat. Biotechnol.">
        <title>The genomic sequence of the Chinese hamster ovary (CHO)-K1 cell line.</title>
        <authorList>
            <person name="Xu X."/>
            <person name="Nagarajan H."/>
            <person name="Lewis N.E."/>
            <person name="Pan S."/>
            <person name="Cai Z."/>
            <person name="Liu X."/>
            <person name="Chen W."/>
            <person name="Xie M."/>
            <person name="Wang W."/>
            <person name="Hammond S."/>
            <person name="Andersen M.R."/>
            <person name="Neff N."/>
            <person name="Passarelli B."/>
            <person name="Koh W."/>
            <person name="Fan H.C."/>
            <person name="Wang J."/>
            <person name="Gui Y."/>
            <person name="Lee K.H."/>
            <person name="Betenbaugh M.J."/>
            <person name="Quake S.R."/>
            <person name="Famili I."/>
            <person name="Palsson B.O."/>
            <person name="Wang J."/>
        </authorList>
    </citation>
    <scope>NUCLEOTIDE SEQUENCE [LARGE SCALE GENOMIC DNA]</scope>
    <source>
        <strain evidence="2">CHO K1 cell line</strain>
    </source>
</reference>
<name>G3IFZ9_CRIGR</name>
<dbReference type="EMBL" id="JH002485">
    <property type="protein sequence ID" value="EGW12822.1"/>
    <property type="molecule type" value="Genomic_DNA"/>
</dbReference>
<gene>
    <name evidence="1" type="ORF">I79_022676</name>
</gene>
<organism evidence="1 2">
    <name type="scientific">Cricetulus griseus</name>
    <name type="common">Chinese hamster</name>
    <name type="synonym">Cricetulus barabensis griseus</name>
    <dbReference type="NCBI Taxonomy" id="10029"/>
    <lineage>
        <taxon>Eukaryota</taxon>
        <taxon>Metazoa</taxon>
        <taxon>Chordata</taxon>
        <taxon>Craniata</taxon>
        <taxon>Vertebrata</taxon>
        <taxon>Euteleostomi</taxon>
        <taxon>Mammalia</taxon>
        <taxon>Eutheria</taxon>
        <taxon>Euarchontoglires</taxon>
        <taxon>Glires</taxon>
        <taxon>Rodentia</taxon>
        <taxon>Myomorpha</taxon>
        <taxon>Muroidea</taxon>
        <taxon>Cricetidae</taxon>
        <taxon>Cricetinae</taxon>
        <taxon>Cricetulus</taxon>
    </lineage>
</organism>
<accession>G3IFZ9</accession>
<evidence type="ECO:0000313" key="2">
    <source>
        <dbReference type="Proteomes" id="UP000001075"/>
    </source>
</evidence>
<dbReference type="AlphaFoldDB" id="G3IFZ9"/>
<evidence type="ECO:0000313" key="1">
    <source>
        <dbReference type="EMBL" id="EGW12822.1"/>
    </source>
</evidence>
<dbReference type="InParanoid" id="G3IFZ9"/>
<sequence>MKKGTGQETCGQFPIIILIYAQKAENILVLMSARTGHTQLSGLLTLAVPLCHMCPMSQPMCPMCQPAADTCVPKATWTMKGRFEATS</sequence>
<protein>
    <submittedName>
        <fullName evidence="1">Uncharacterized protein</fullName>
    </submittedName>
</protein>
<proteinExistence type="predicted"/>